<reference evidence="1" key="1">
    <citation type="submission" date="2014-09" db="EMBL/GenBank/DDBJ databases">
        <authorList>
            <person name="Magalhaes I.L.F."/>
            <person name="Oliveira U."/>
            <person name="Santos F.R."/>
            <person name="Vidigal T.H.D.A."/>
            <person name="Brescovit A.D."/>
            <person name="Santos A.J."/>
        </authorList>
    </citation>
    <scope>NUCLEOTIDE SEQUENCE</scope>
    <source>
        <tissue evidence="1">Shoot tissue taken approximately 20 cm above the soil surface</tissue>
    </source>
</reference>
<accession>A0A0A9ABN2</accession>
<evidence type="ECO:0000313" key="1">
    <source>
        <dbReference type="EMBL" id="JAD49064.1"/>
    </source>
</evidence>
<organism evidence="1">
    <name type="scientific">Arundo donax</name>
    <name type="common">Giant reed</name>
    <name type="synonym">Donax arundinaceus</name>
    <dbReference type="NCBI Taxonomy" id="35708"/>
    <lineage>
        <taxon>Eukaryota</taxon>
        <taxon>Viridiplantae</taxon>
        <taxon>Streptophyta</taxon>
        <taxon>Embryophyta</taxon>
        <taxon>Tracheophyta</taxon>
        <taxon>Spermatophyta</taxon>
        <taxon>Magnoliopsida</taxon>
        <taxon>Liliopsida</taxon>
        <taxon>Poales</taxon>
        <taxon>Poaceae</taxon>
        <taxon>PACMAD clade</taxon>
        <taxon>Arundinoideae</taxon>
        <taxon>Arundineae</taxon>
        <taxon>Arundo</taxon>
    </lineage>
</organism>
<sequence length="42" mass="4673">MGDNDRAAEIRACVQRWREQTWEAFGSGGMSARNLQVFASGL</sequence>
<dbReference type="AlphaFoldDB" id="A0A0A9ABN2"/>
<dbReference type="EMBL" id="GBRH01248831">
    <property type="protein sequence ID" value="JAD49064.1"/>
    <property type="molecule type" value="Transcribed_RNA"/>
</dbReference>
<reference evidence="1" key="2">
    <citation type="journal article" date="2015" name="Data Brief">
        <title>Shoot transcriptome of the giant reed, Arundo donax.</title>
        <authorList>
            <person name="Barrero R.A."/>
            <person name="Guerrero F.D."/>
            <person name="Moolhuijzen P."/>
            <person name="Goolsby J.A."/>
            <person name="Tidwell J."/>
            <person name="Bellgard S.E."/>
            <person name="Bellgard M.I."/>
        </authorList>
    </citation>
    <scope>NUCLEOTIDE SEQUENCE</scope>
    <source>
        <tissue evidence="1">Shoot tissue taken approximately 20 cm above the soil surface</tissue>
    </source>
</reference>
<name>A0A0A9ABN2_ARUDO</name>
<proteinExistence type="predicted"/>
<protein>
    <submittedName>
        <fullName evidence="1">Uncharacterized protein</fullName>
    </submittedName>
</protein>